<organism evidence="1 2">
    <name type="scientific">Streptomyces alanosinicus</name>
    <dbReference type="NCBI Taxonomy" id="68171"/>
    <lineage>
        <taxon>Bacteria</taxon>
        <taxon>Bacillati</taxon>
        <taxon>Actinomycetota</taxon>
        <taxon>Actinomycetes</taxon>
        <taxon>Kitasatosporales</taxon>
        <taxon>Streptomycetaceae</taxon>
        <taxon>Streptomyces</taxon>
    </lineage>
</organism>
<evidence type="ECO:0000313" key="1">
    <source>
        <dbReference type="EMBL" id="GHE15305.1"/>
    </source>
</evidence>
<gene>
    <name evidence="1" type="ORF">GCM10010339_89520</name>
</gene>
<sequence>MGADAEFTFSMSQETPVPDFVTAAEAAGWRFEDGESLAYVTDADLFDWLTAAKSARGEVVRELESVRLRGQACGFIMTHREDDAGCIFIVTDSGKSLLVTPNKNVVQREGLERFTDGEWYLGKLLSMFTGLPLVAYSHSQELT</sequence>
<dbReference type="AlphaFoldDB" id="A0A919D807"/>
<comment type="caution">
    <text evidence="1">The sequence shown here is derived from an EMBL/GenBank/DDBJ whole genome shotgun (WGS) entry which is preliminary data.</text>
</comment>
<reference evidence="1" key="1">
    <citation type="journal article" date="2014" name="Int. J. Syst. Evol. Microbiol.">
        <title>Complete genome sequence of Corynebacterium casei LMG S-19264T (=DSM 44701T), isolated from a smear-ripened cheese.</title>
        <authorList>
            <consortium name="US DOE Joint Genome Institute (JGI-PGF)"/>
            <person name="Walter F."/>
            <person name="Albersmeier A."/>
            <person name="Kalinowski J."/>
            <person name="Ruckert C."/>
        </authorList>
    </citation>
    <scope>NUCLEOTIDE SEQUENCE</scope>
    <source>
        <strain evidence="1">JCM 4714</strain>
    </source>
</reference>
<evidence type="ECO:0000313" key="2">
    <source>
        <dbReference type="Proteomes" id="UP000655443"/>
    </source>
</evidence>
<accession>A0A919D807</accession>
<proteinExistence type="predicted"/>
<keyword evidence="2" id="KW-1185">Reference proteome</keyword>
<dbReference type="Proteomes" id="UP000655443">
    <property type="component" value="Unassembled WGS sequence"/>
</dbReference>
<name>A0A919D807_9ACTN</name>
<dbReference type="RefSeq" id="WP_189959272.1">
    <property type="nucleotide sequence ID" value="NZ_BMVG01000061.1"/>
</dbReference>
<dbReference type="EMBL" id="BMVG01000061">
    <property type="protein sequence ID" value="GHE15305.1"/>
    <property type="molecule type" value="Genomic_DNA"/>
</dbReference>
<protein>
    <submittedName>
        <fullName evidence="1">Uncharacterized protein</fullName>
    </submittedName>
</protein>
<reference evidence="1" key="2">
    <citation type="submission" date="2020-09" db="EMBL/GenBank/DDBJ databases">
        <authorList>
            <person name="Sun Q."/>
            <person name="Ohkuma M."/>
        </authorList>
    </citation>
    <scope>NUCLEOTIDE SEQUENCE</scope>
    <source>
        <strain evidence="1">JCM 4714</strain>
    </source>
</reference>